<keyword evidence="6" id="KW-1185">Reference proteome</keyword>
<evidence type="ECO:0000256" key="2">
    <source>
        <dbReference type="ARBA" id="ARBA00022729"/>
    </source>
</evidence>
<evidence type="ECO:0000256" key="1">
    <source>
        <dbReference type="ARBA" id="ARBA00010062"/>
    </source>
</evidence>
<comment type="similarity">
    <text evidence="1">Belongs to the leucine-binding protein family.</text>
</comment>
<evidence type="ECO:0000313" key="6">
    <source>
        <dbReference type="Proteomes" id="UP000321638"/>
    </source>
</evidence>
<keyword evidence="2 3" id="KW-0732">Signal</keyword>
<dbReference type="SUPFAM" id="SSF53822">
    <property type="entry name" value="Periplasmic binding protein-like I"/>
    <property type="match status" value="1"/>
</dbReference>
<comment type="caution">
    <text evidence="5">The sequence shown here is derived from an EMBL/GenBank/DDBJ whole genome shotgun (WGS) entry which is preliminary data.</text>
</comment>
<dbReference type="OrthoDB" id="9768099at2"/>
<dbReference type="Gene3D" id="3.40.50.2300">
    <property type="match status" value="2"/>
</dbReference>
<dbReference type="EMBL" id="VDUZ01000026">
    <property type="protein sequence ID" value="TXL73278.1"/>
    <property type="molecule type" value="Genomic_DNA"/>
</dbReference>
<organism evidence="5 6">
    <name type="scientific">Vineibacter terrae</name>
    <dbReference type="NCBI Taxonomy" id="2586908"/>
    <lineage>
        <taxon>Bacteria</taxon>
        <taxon>Pseudomonadati</taxon>
        <taxon>Pseudomonadota</taxon>
        <taxon>Alphaproteobacteria</taxon>
        <taxon>Hyphomicrobiales</taxon>
        <taxon>Vineibacter</taxon>
    </lineage>
</organism>
<evidence type="ECO:0000259" key="4">
    <source>
        <dbReference type="Pfam" id="PF13458"/>
    </source>
</evidence>
<dbReference type="AlphaFoldDB" id="A0A5C8PHW6"/>
<accession>A0A5C8PHW6</accession>
<feature type="chain" id="PRO_5022726372" evidence="3">
    <location>
        <begin position="31"/>
        <end position="395"/>
    </location>
</feature>
<feature type="domain" description="Leucine-binding protein" evidence="4">
    <location>
        <begin position="40"/>
        <end position="384"/>
    </location>
</feature>
<dbReference type="PANTHER" id="PTHR47235">
    <property type="entry name" value="BLR6548 PROTEIN"/>
    <property type="match status" value="1"/>
</dbReference>
<evidence type="ECO:0000313" key="5">
    <source>
        <dbReference type="EMBL" id="TXL73278.1"/>
    </source>
</evidence>
<protein>
    <submittedName>
        <fullName evidence="5">ABC transporter substrate-binding protein</fullName>
    </submittedName>
</protein>
<dbReference type="InterPro" id="IPR028081">
    <property type="entry name" value="Leu-bd"/>
</dbReference>
<dbReference type="InterPro" id="IPR028082">
    <property type="entry name" value="Peripla_BP_I"/>
</dbReference>
<dbReference type="PANTHER" id="PTHR47235:SF1">
    <property type="entry name" value="BLR6548 PROTEIN"/>
    <property type="match status" value="1"/>
</dbReference>
<dbReference type="CDD" id="cd06343">
    <property type="entry name" value="PBP1_ABC_ligand_binding-like"/>
    <property type="match status" value="1"/>
</dbReference>
<proteinExistence type="inferred from homology"/>
<dbReference type="Proteomes" id="UP000321638">
    <property type="component" value="Unassembled WGS sequence"/>
</dbReference>
<feature type="signal peptide" evidence="3">
    <location>
        <begin position="1"/>
        <end position="30"/>
    </location>
</feature>
<sequence>MVEGRKRVMGQKVVWVVAAALAAVATGASAQTRGVSKTEIVLGTHSDLSGVAATYGVSSSNAAKMRFDEINEAGGINGRKIRFLIEDNGYQVPKAVQACNKLINRDKVFAFVAAVGTPMNNACFKDQFAAEVPNLFPLTAARSMYEPFHRLKFYGAASYVDQIRSGMNYFVKEKGKKAVCVMYQDTDYGKEILEGAELQAKKLGIKLVETTAHKPTDQDFTAPITKLRQAGCDLVLMGTIVRDSIIPYVTARKMGWTDVVFVGSAAAYDSVVGAAQGMDGFYAMGLTEMAYADSEVPAVREFVERYKKKFNIDPNIGAVYGYVAADLTVTGLKNAGADLTLDSFIKGMEAIKGYKDIFNGPEVSFTPQSRQGANSSFLAEVKGGRWTRATQPLGF</sequence>
<dbReference type="Pfam" id="PF13458">
    <property type="entry name" value="Peripla_BP_6"/>
    <property type="match status" value="1"/>
</dbReference>
<reference evidence="5 6" key="1">
    <citation type="submission" date="2019-06" db="EMBL/GenBank/DDBJ databases">
        <title>New taxonomy in bacterial strain CC-CFT640, isolated from vineyard.</title>
        <authorList>
            <person name="Lin S.-Y."/>
            <person name="Tsai C.-F."/>
            <person name="Young C.-C."/>
        </authorList>
    </citation>
    <scope>NUCLEOTIDE SEQUENCE [LARGE SCALE GENOMIC DNA]</scope>
    <source>
        <strain evidence="5 6">CC-CFT640</strain>
    </source>
</reference>
<name>A0A5C8PHW6_9HYPH</name>
<evidence type="ECO:0000256" key="3">
    <source>
        <dbReference type="SAM" id="SignalP"/>
    </source>
</evidence>
<gene>
    <name evidence="5" type="ORF">FHP25_21575</name>
</gene>